<dbReference type="GO" id="GO:0006751">
    <property type="term" value="P:glutathione catabolic process"/>
    <property type="evidence" value="ECO:0007669"/>
    <property type="project" value="InterPro"/>
</dbReference>
<dbReference type="PANTHER" id="PTHR11686">
    <property type="entry name" value="GAMMA GLUTAMYL TRANSPEPTIDASE"/>
    <property type="match status" value="1"/>
</dbReference>
<dbReference type="AlphaFoldDB" id="A0AAN8IHG1"/>
<keyword evidence="3" id="KW-1185">Reference proteome</keyword>
<organism evidence="2 3">
    <name type="scientific">Trichostrongylus colubriformis</name>
    <name type="common">Black scour worm</name>
    <dbReference type="NCBI Taxonomy" id="6319"/>
    <lineage>
        <taxon>Eukaryota</taxon>
        <taxon>Metazoa</taxon>
        <taxon>Ecdysozoa</taxon>
        <taxon>Nematoda</taxon>
        <taxon>Chromadorea</taxon>
        <taxon>Rhabditida</taxon>
        <taxon>Rhabditina</taxon>
        <taxon>Rhabditomorpha</taxon>
        <taxon>Strongyloidea</taxon>
        <taxon>Trichostrongylidae</taxon>
        <taxon>Trichostrongylus</taxon>
    </lineage>
</organism>
<evidence type="ECO:0000313" key="3">
    <source>
        <dbReference type="Proteomes" id="UP001331761"/>
    </source>
</evidence>
<protein>
    <submittedName>
        <fullName evidence="2">Gamma-glutamyltranspeptidase</fullName>
    </submittedName>
</protein>
<comment type="caution">
    <text evidence="2">The sequence shown here is derived from an EMBL/GenBank/DDBJ whole genome shotgun (WGS) entry which is preliminary data.</text>
</comment>
<dbReference type="EMBL" id="WIXE01015081">
    <property type="protein sequence ID" value="KAK5973756.1"/>
    <property type="molecule type" value="Genomic_DNA"/>
</dbReference>
<gene>
    <name evidence="2" type="ORF">GCK32_006159</name>
</gene>
<dbReference type="Proteomes" id="UP001331761">
    <property type="component" value="Unassembled WGS sequence"/>
</dbReference>
<dbReference type="PANTHER" id="PTHR11686:SF9">
    <property type="entry name" value="RE13973P"/>
    <property type="match status" value="1"/>
</dbReference>
<dbReference type="Gene3D" id="3.60.20.40">
    <property type="match status" value="1"/>
</dbReference>
<feature type="binding site" evidence="1">
    <location>
        <position position="34"/>
    </location>
    <ligand>
        <name>L-glutamate</name>
        <dbReference type="ChEBI" id="CHEBI:29985"/>
    </ligand>
</feature>
<dbReference type="InterPro" id="IPR000101">
    <property type="entry name" value="GGT_peptidase"/>
</dbReference>
<dbReference type="InterPro" id="IPR029055">
    <property type="entry name" value="Ntn_hydrolases_N"/>
</dbReference>
<evidence type="ECO:0000256" key="1">
    <source>
        <dbReference type="PIRSR" id="PIRSR600101-2"/>
    </source>
</evidence>
<dbReference type="InterPro" id="IPR043137">
    <property type="entry name" value="GGT_ssub_C"/>
</dbReference>
<name>A0AAN8IHG1_TRICO</name>
<sequence length="426" mass="46158">MVCLSAALPHRGGFGGGLMATIYNNSTCSTLNSRETCPSAASESYFLNRRDETVVGPKAVAVPGFLSGLYRAYERFSSKHLTWKQLLMPTVELCVRGINVSEDLSRDLQRFHSMIANDPAMRSLFINQTTRQVLSPGDKMFCPQLAAFLSDISDTENPVDYFYRGEGSARILKAINEEEAFITARDLDDFESEHQLGLQSHIGGTTLCGPQPPSLYAVVQLAVNAMQSINSTATPDIPLLSWDQSKLIADAIFDSDITIDAAKMTTGGAVESIFKSLKDGLHPKLKWEPSEEGSFSALIIDENGQAVSIGSSLGDKFGSRQFTNLGFFLNNAMGAFTYGTRPGSVEERNAPQAAKCPRTRMTPMIASQSGVVEFVAGGTDYIRLCRVVADTLLGRKTQNALSSPLLFKNGDGLELKSGDQALLSGY</sequence>
<dbReference type="GO" id="GO:0036374">
    <property type="term" value="F:glutathione hydrolase activity"/>
    <property type="evidence" value="ECO:0007669"/>
    <property type="project" value="InterPro"/>
</dbReference>
<dbReference type="Pfam" id="PF01019">
    <property type="entry name" value="G_glu_transpept"/>
    <property type="match status" value="1"/>
</dbReference>
<dbReference type="SUPFAM" id="SSF56235">
    <property type="entry name" value="N-terminal nucleophile aminohydrolases (Ntn hydrolases)"/>
    <property type="match status" value="1"/>
</dbReference>
<accession>A0AAN8IHG1</accession>
<evidence type="ECO:0000313" key="2">
    <source>
        <dbReference type="EMBL" id="KAK5973756.1"/>
    </source>
</evidence>
<dbReference type="GO" id="GO:0005886">
    <property type="term" value="C:plasma membrane"/>
    <property type="evidence" value="ECO:0007669"/>
    <property type="project" value="TreeGrafter"/>
</dbReference>
<reference evidence="2 3" key="1">
    <citation type="submission" date="2019-10" db="EMBL/GenBank/DDBJ databases">
        <title>Assembly and Annotation for the nematode Trichostrongylus colubriformis.</title>
        <authorList>
            <person name="Martin J."/>
        </authorList>
    </citation>
    <scope>NUCLEOTIDE SEQUENCE [LARGE SCALE GENOMIC DNA]</scope>
    <source>
        <strain evidence="2">G859</strain>
        <tissue evidence="2">Whole worm</tissue>
    </source>
</reference>
<dbReference type="PRINTS" id="PR01210">
    <property type="entry name" value="GGTRANSPTASE"/>
</dbReference>
<proteinExistence type="predicted"/>